<dbReference type="PANTHER" id="PTHR30466">
    <property type="entry name" value="FLAVIN REDUCTASE"/>
    <property type="match status" value="1"/>
</dbReference>
<evidence type="ECO:0000313" key="4">
    <source>
        <dbReference type="EMBL" id="MPM57034.1"/>
    </source>
</evidence>
<comment type="caution">
    <text evidence="4">The sequence shown here is derived from an EMBL/GenBank/DDBJ whole genome shotgun (WGS) entry which is preliminary data.</text>
</comment>
<dbReference type="Gene3D" id="2.30.110.10">
    <property type="entry name" value="Electron Transport, Fmn-binding Protein, Chain A"/>
    <property type="match status" value="1"/>
</dbReference>
<evidence type="ECO:0000259" key="3">
    <source>
        <dbReference type="SMART" id="SM00903"/>
    </source>
</evidence>
<dbReference type="EC" id="1.5.1.36" evidence="4"/>
<dbReference type="SMART" id="SM00903">
    <property type="entry name" value="Flavin_Reduct"/>
    <property type="match status" value="1"/>
</dbReference>
<dbReference type="InterPro" id="IPR012349">
    <property type="entry name" value="Split_barrel_FMN-bd"/>
</dbReference>
<evidence type="ECO:0000256" key="2">
    <source>
        <dbReference type="ARBA" id="ARBA00023002"/>
    </source>
</evidence>
<dbReference type="SUPFAM" id="SSF50475">
    <property type="entry name" value="FMN-binding split barrel"/>
    <property type="match status" value="1"/>
</dbReference>
<dbReference type="GO" id="GO:0042602">
    <property type="term" value="F:riboflavin reductase (NADPH) activity"/>
    <property type="evidence" value="ECO:0007669"/>
    <property type="project" value="TreeGrafter"/>
</dbReference>
<dbReference type="InterPro" id="IPR002563">
    <property type="entry name" value="Flavin_Rdtase-like_dom"/>
</dbReference>
<keyword evidence="2 4" id="KW-0560">Oxidoreductase</keyword>
<feature type="domain" description="Flavin reductase like" evidence="3">
    <location>
        <begin position="29"/>
        <end position="172"/>
    </location>
</feature>
<dbReference type="GO" id="GO:0010181">
    <property type="term" value="F:FMN binding"/>
    <property type="evidence" value="ECO:0007669"/>
    <property type="project" value="InterPro"/>
</dbReference>
<dbReference type="InterPro" id="IPR050268">
    <property type="entry name" value="NADH-dep_flavin_reductase"/>
</dbReference>
<gene>
    <name evidence="4" type="primary">c1-hpah_2</name>
    <name evidence="4" type="ORF">SDC9_103852</name>
</gene>
<dbReference type="GO" id="GO:0036382">
    <property type="term" value="F:flavin reductase (NADH) activity"/>
    <property type="evidence" value="ECO:0007669"/>
    <property type="project" value="UniProtKB-EC"/>
</dbReference>
<name>A0A645B5M3_9ZZZZ</name>
<dbReference type="Pfam" id="PF01613">
    <property type="entry name" value="Flavin_Reduct"/>
    <property type="match status" value="1"/>
</dbReference>
<accession>A0A645B5M3</accession>
<protein>
    <submittedName>
        <fullName evidence="4">p-hydroxyphenylacetate 3-hydroxylase, reductase component</fullName>
        <ecNumber evidence="4">1.5.1.36</ecNumber>
    </submittedName>
</protein>
<reference evidence="4" key="1">
    <citation type="submission" date="2019-08" db="EMBL/GenBank/DDBJ databases">
        <authorList>
            <person name="Kucharzyk K."/>
            <person name="Murdoch R.W."/>
            <person name="Higgins S."/>
            <person name="Loffler F."/>
        </authorList>
    </citation>
    <scope>NUCLEOTIDE SEQUENCE</scope>
</reference>
<comment type="similarity">
    <text evidence="1">Belongs to the non-flavoprotein flavin reductase family.</text>
</comment>
<evidence type="ECO:0000256" key="1">
    <source>
        <dbReference type="ARBA" id="ARBA00008898"/>
    </source>
</evidence>
<organism evidence="4">
    <name type="scientific">bioreactor metagenome</name>
    <dbReference type="NCBI Taxonomy" id="1076179"/>
    <lineage>
        <taxon>unclassified sequences</taxon>
        <taxon>metagenomes</taxon>
        <taxon>ecological metagenomes</taxon>
    </lineage>
</organism>
<dbReference type="PANTHER" id="PTHR30466:SF11">
    <property type="entry name" value="FLAVIN-DEPENDENT MONOOXYGENASE, REDUCTASE SUBUNIT HSAB"/>
    <property type="match status" value="1"/>
</dbReference>
<dbReference type="EMBL" id="VSSQ01016060">
    <property type="protein sequence ID" value="MPM57034.1"/>
    <property type="molecule type" value="Genomic_DNA"/>
</dbReference>
<dbReference type="AlphaFoldDB" id="A0A645B5M3"/>
<proteinExistence type="inferred from homology"/>
<sequence>MLHEQEIKDRPWRHRHEIAEAPADFRKALGCFATGVTVVTTVDGEGNRVGLTANSFTSVSMDPPLVLWSLSRRSPNLSAFETCDHFAVNVLANTQRHICTQFSRPVEDRFAGVEAIEGAGGVPMIAGAVAHFECEKEAVHCGGDHIIFVGRVSRFRWHEKTPLVFCMGALHELEVSQDK</sequence>